<sequence>MFFKTLENGADFSFENLISSNWSKVRFIMSFLESIRWISCPIVFFYFYIKTAMGQKRGRMFQNNIPKNPMGGR</sequence>
<evidence type="ECO:0000313" key="2">
    <source>
        <dbReference type="EMBL" id="ERM81467.1"/>
    </source>
</evidence>
<gene>
    <name evidence="2" type="ORF">P872_09965</name>
</gene>
<keyword evidence="3" id="KW-1185">Reference proteome</keyword>
<keyword evidence="1" id="KW-0472">Membrane</keyword>
<accession>U5BZY8</accession>
<dbReference type="AlphaFoldDB" id="U5BZY8"/>
<name>U5BZY8_9BACT</name>
<evidence type="ECO:0000256" key="1">
    <source>
        <dbReference type="SAM" id="Phobius"/>
    </source>
</evidence>
<dbReference type="EMBL" id="AWXR01000050">
    <property type="protein sequence ID" value="ERM81467.1"/>
    <property type="molecule type" value="Genomic_DNA"/>
</dbReference>
<keyword evidence="1" id="KW-0812">Transmembrane</keyword>
<reference evidence="2 3" key="1">
    <citation type="journal article" date="2013" name="Genome Announc.">
        <title>Draft Genome Sequence of the Psychrophilic and Alkaliphilic Rhodonellum psychrophilum Strain GCM71T.</title>
        <authorList>
            <person name="Hauptmann A.L."/>
            <person name="Glaring M.A."/>
            <person name="Hallin P.F."/>
            <person name="Prieme A."/>
            <person name="Stougaard P."/>
        </authorList>
    </citation>
    <scope>NUCLEOTIDE SEQUENCE [LARGE SCALE GENOMIC DNA]</scope>
    <source>
        <strain evidence="2 3">GCM71</strain>
    </source>
</reference>
<evidence type="ECO:0000313" key="3">
    <source>
        <dbReference type="Proteomes" id="UP000016843"/>
    </source>
</evidence>
<dbReference type="Proteomes" id="UP000016843">
    <property type="component" value="Unassembled WGS sequence"/>
</dbReference>
<proteinExistence type="predicted"/>
<organism evidence="2 3">
    <name type="scientific">Rhodonellum psychrophilum GCM71 = DSM 17998</name>
    <dbReference type="NCBI Taxonomy" id="1123057"/>
    <lineage>
        <taxon>Bacteria</taxon>
        <taxon>Pseudomonadati</taxon>
        <taxon>Bacteroidota</taxon>
        <taxon>Cytophagia</taxon>
        <taxon>Cytophagales</taxon>
        <taxon>Cytophagaceae</taxon>
        <taxon>Rhodonellum</taxon>
    </lineage>
</organism>
<protein>
    <submittedName>
        <fullName evidence="2">Uncharacterized protein</fullName>
    </submittedName>
</protein>
<keyword evidence="1" id="KW-1133">Transmembrane helix</keyword>
<feature type="transmembrane region" description="Helical" evidence="1">
    <location>
        <begin position="27"/>
        <end position="49"/>
    </location>
</feature>
<comment type="caution">
    <text evidence="2">The sequence shown here is derived from an EMBL/GenBank/DDBJ whole genome shotgun (WGS) entry which is preliminary data.</text>
</comment>